<reference evidence="1 2" key="1">
    <citation type="submission" date="2016-03" db="EMBL/GenBank/DDBJ databases">
        <authorList>
            <person name="Ploux O."/>
        </authorList>
    </citation>
    <scope>NUCLEOTIDE SEQUENCE [LARGE SCALE GENOMIC DNA]</scope>
    <source>
        <strain evidence="1 2">UAMH 11012</strain>
    </source>
</reference>
<dbReference type="Gene3D" id="3.80.10.10">
    <property type="entry name" value="Ribonuclease Inhibitor"/>
    <property type="match status" value="1"/>
</dbReference>
<organism evidence="1 2">
    <name type="scientific">Phialocephala subalpina</name>
    <dbReference type="NCBI Taxonomy" id="576137"/>
    <lineage>
        <taxon>Eukaryota</taxon>
        <taxon>Fungi</taxon>
        <taxon>Dikarya</taxon>
        <taxon>Ascomycota</taxon>
        <taxon>Pezizomycotina</taxon>
        <taxon>Leotiomycetes</taxon>
        <taxon>Helotiales</taxon>
        <taxon>Mollisiaceae</taxon>
        <taxon>Phialocephala</taxon>
        <taxon>Phialocephala fortinii species complex</taxon>
    </lineage>
</organism>
<dbReference type="InterPro" id="IPR032675">
    <property type="entry name" value="LRR_dom_sf"/>
</dbReference>
<sequence length="314" mass="34184">MQLASALTRLEALSVGVNSYVPDTESAVSQSGDFLPSLGSLRSLQIVSFPSQVLVKADELIEGLSKLPLQSLSLMHCIMAENQNALEDLLMTRLRESPPAQNLRKLHLGLGLHGLKAFTGLEVTIRQNIEELSLDFAQDNPLIDASDMDVLDTFPHAKTPSLGITPFRDAEAGISGIDNWSQFDLAGPSFNVEILEAIVTELPNVEGLSLLMSYEESAWVGELQGYRGHSSEIAASPSAEHPCVFSNIQFTRQATGPLTPKYHHRASSRLDRDCSKIDNRSWIKAVVIWSVDGPALEELSLSKLFQTGGCALLC</sequence>
<dbReference type="AlphaFoldDB" id="A0A1L7XJL8"/>
<name>A0A1L7XJL8_9HELO</name>
<gene>
    <name evidence="1" type="ORF">PAC_15036</name>
</gene>
<keyword evidence="2" id="KW-1185">Reference proteome</keyword>
<protein>
    <submittedName>
        <fullName evidence="1">Uncharacterized protein</fullName>
    </submittedName>
</protein>
<accession>A0A1L7XJL8</accession>
<evidence type="ECO:0000313" key="1">
    <source>
        <dbReference type="EMBL" id="CZR65136.1"/>
    </source>
</evidence>
<evidence type="ECO:0000313" key="2">
    <source>
        <dbReference type="Proteomes" id="UP000184330"/>
    </source>
</evidence>
<proteinExistence type="predicted"/>
<dbReference type="Proteomes" id="UP000184330">
    <property type="component" value="Unassembled WGS sequence"/>
</dbReference>
<dbReference type="EMBL" id="FJOG01000029">
    <property type="protein sequence ID" value="CZR65136.1"/>
    <property type="molecule type" value="Genomic_DNA"/>
</dbReference>